<evidence type="ECO:0000256" key="1">
    <source>
        <dbReference type="ARBA" id="ARBA00007362"/>
    </source>
</evidence>
<keyword evidence="2" id="KW-1133">Transmembrane helix</keyword>
<feature type="transmembrane region" description="Helical" evidence="2">
    <location>
        <begin position="271"/>
        <end position="291"/>
    </location>
</feature>
<dbReference type="InterPro" id="IPR037185">
    <property type="entry name" value="EmrE-like"/>
</dbReference>
<dbReference type="Pfam" id="PF00892">
    <property type="entry name" value="EamA"/>
    <property type="match status" value="2"/>
</dbReference>
<evidence type="ECO:0000313" key="4">
    <source>
        <dbReference type="EMBL" id="UPT20537.1"/>
    </source>
</evidence>
<accession>A0ABY4L3A4</accession>
<feature type="domain" description="EamA" evidence="3">
    <location>
        <begin position="15"/>
        <end position="141"/>
    </location>
</feature>
<evidence type="ECO:0000313" key="5">
    <source>
        <dbReference type="Proteomes" id="UP000832041"/>
    </source>
</evidence>
<dbReference type="PANTHER" id="PTHR12715">
    <property type="entry name" value="TRANSPORTER, DRUG/METABOLITE EXPORTER FAMILY"/>
    <property type="match status" value="1"/>
</dbReference>
<feature type="domain" description="EamA" evidence="3">
    <location>
        <begin position="154"/>
        <end position="287"/>
    </location>
</feature>
<dbReference type="RefSeq" id="WP_282573897.1">
    <property type="nucleotide sequence ID" value="NZ_BAABEB010000012.1"/>
</dbReference>
<evidence type="ECO:0000259" key="3">
    <source>
        <dbReference type="Pfam" id="PF00892"/>
    </source>
</evidence>
<feature type="transmembrane region" description="Helical" evidence="2">
    <location>
        <begin position="217"/>
        <end position="239"/>
    </location>
</feature>
<name>A0ABY4L3A4_THEAE</name>
<feature type="transmembrane region" description="Helical" evidence="2">
    <location>
        <begin position="99"/>
        <end position="120"/>
    </location>
</feature>
<feature type="transmembrane region" description="Helical" evidence="2">
    <location>
        <begin position="246"/>
        <end position="265"/>
    </location>
</feature>
<feature type="transmembrane region" description="Helical" evidence="2">
    <location>
        <begin position="152"/>
        <end position="171"/>
    </location>
</feature>
<dbReference type="Gene3D" id="1.10.3730.20">
    <property type="match status" value="1"/>
</dbReference>
<feature type="transmembrane region" description="Helical" evidence="2">
    <location>
        <begin position="68"/>
        <end position="87"/>
    </location>
</feature>
<keyword evidence="5" id="KW-1185">Reference proteome</keyword>
<sequence>MPPSAPRSWPALAAAGVTVLLWASAFVSIRDAGASYSPGALALGRLLSGSTVLVALLLATRTGWPPRAAWPGIATSGVLWFGGYMVALNWGEQLVDAGTAAMVVNLGPVLITLLGAVLLGEGLPRPLLWGTAVAFAGAVVVGVSTAEVGRAPVAGVLLCLVAALTYAVGVVAQKPALRHATALQVSAFGCLVGTLVCLPFAGLLVEEVARAPLRATLNMVYLGVFPTAVAFTTWAFALARMPAGRLGVTTYLVPVLVVALSWLLLDEVPRPLALLGGALCLAGVALSRRAAASPAPSTRRGEAAGRTP</sequence>
<keyword evidence="2" id="KW-0472">Membrane</keyword>
<reference evidence="4 5" key="1">
    <citation type="submission" date="2020-04" db="EMBL/GenBank/DDBJ databases">
        <title>Thermobifida alba genome sequencing and assembly.</title>
        <authorList>
            <person name="Luzics S."/>
            <person name="Horvath B."/>
            <person name="Nagy I."/>
            <person name="Toth A."/>
            <person name="Nagy I."/>
            <person name="Kukolya J."/>
        </authorList>
    </citation>
    <scope>NUCLEOTIDE SEQUENCE [LARGE SCALE GENOMIC DNA]</scope>
    <source>
        <strain evidence="4 5">DSM 43795</strain>
    </source>
</reference>
<dbReference type="EMBL" id="CP051627">
    <property type="protein sequence ID" value="UPT20537.1"/>
    <property type="molecule type" value="Genomic_DNA"/>
</dbReference>
<dbReference type="PANTHER" id="PTHR12715:SF4">
    <property type="entry name" value="EAMA DOMAIN-CONTAINING PROTEIN"/>
    <property type="match status" value="1"/>
</dbReference>
<protein>
    <submittedName>
        <fullName evidence="4">DMT family transporter</fullName>
    </submittedName>
</protein>
<dbReference type="InterPro" id="IPR052756">
    <property type="entry name" value="Alkyne_AA_exporter"/>
</dbReference>
<keyword evidence="2" id="KW-0812">Transmembrane</keyword>
<feature type="transmembrane region" description="Helical" evidence="2">
    <location>
        <begin position="41"/>
        <end position="59"/>
    </location>
</feature>
<dbReference type="InterPro" id="IPR000620">
    <property type="entry name" value="EamA_dom"/>
</dbReference>
<organism evidence="4 5">
    <name type="scientific">Thermobifida alba</name>
    <name type="common">Thermomonospora alba</name>
    <dbReference type="NCBI Taxonomy" id="53522"/>
    <lineage>
        <taxon>Bacteria</taxon>
        <taxon>Bacillati</taxon>
        <taxon>Actinomycetota</taxon>
        <taxon>Actinomycetes</taxon>
        <taxon>Streptosporangiales</taxon>
        <taxon>Nocardiopsidaceae</taxon>
        <taxon>Thermobifida</taxon>
    </lineage>
</organism>
<comment type="similarity">
    <text evidence="1">Belongs to the EamA transporter family.</text>
</comment>
<feature type="transmembrane region" description="Helical" evidence="2">
    <location>
        <begin position="183"/>
        <end position="205"/>
    </location>
</feature>
<gene>
    <name evidence="4" type="ORF">FOF52_05755</name>
</gene>
<dbReference type="Proteomes" id="UP000832041">
    <property type="component" value="Chromosome"/>
</dbReference>
<dbReference type="SUPFAM" id="SSF103481">
    <property type="entry name" value="Multidrug resistance efflux transporter EmrE"/>
    <property type="match status" value="2"/>
</dbReference>
<proteinExistence type="inferred from homology"/>
<feature type="transmembrane region" description="Helical" evidence="2">
    <location>
        <begin position="127"/>
        <end position="146"/>
    </location>
</feature>
<evidence type="ECO:0000256" key="2">
    <source>
        <dbReference type="SAM" id="Phobius"/>
    </source>
</evidence>